<accession>A0A8D9UHH8</accession>
<proteinExistence type="predicted"/>
<dbReference type="Gene3D" id="3.40.395.10">
    <property type="entry name" value="Adenoviral Proteinase, Chain A"/>
    <property type="match status" value="1"/>
</dbReference>
<organism evidence="1">
    <name type="scientific">Adintovirus sp</name>
    <dbReference type="NCBI Taxonomy" id="2835276"/>
    <lineage>
        <taxon>Viruses</taxon>
        <taxon>Varidnaviria</taxon>
        <taxon>Bamfordvirae</taxon>
        <taxon>Preplasmiviricota</taxon>
        <taxon>Polisuviricotina</taxon>
        <taxon>Polintoviricetes</taxon>
        <taxon>Orthopolintovirales</taxon>
        <taxon>Adintoviridae</taxon>
    </lineage>
</organism>
<name>A0A8D9UHH8_9VIRU</name>
<dbReference type="InterPro" id="IPR038765">
    <property type="entry name" value="Papain-like_cys_pep_sf"/>
</dbReference>
<sequence>MNPSNLPNLLGGPHDSAIILVQDPRDPNVGHWTAVVYNPRKDEYYFFSSYGGRPDEEKVSFMSERERALSGQSQNFISDGLKRLFLKGKKVHYNEFPYQQVNDGTSTCGIWAVAFILSGMNPTQFHNYILRNHLTAEKLWNKYF</sequence>
<protein>
    <submittedName>
        <fullName evidence="1">Adenain</fullName>
    </submittedName>
</protein>
<evidence type="ECO:0000313" key="1">
    <source>
        <dbReference type="EMBL" id="DAD55540.1"/>
    </source>
</evidence>
<dbReference type="SUPFAM" id="SSF54001">
    <property type="entry name" value="Cysteine proteinases"/>
    <property type="match status" value="1"/>
</dbReference>
<dbReference type="EMBL" id="BK057806">
    <property type="protein sequence ID" value="DAD55540.1"/>
    <property type="molecule type" value="Genomic_DNA"/>
</dbReference>
<reference evidence="1" key="1">
    <citation type="journal article" date="2021" name="Proc. Natl. Acad. Sci. U.S.A.">
        <title>A Catalog of Tens of Thousands of Viruses from Human Metagenomes Reveals Hidden Associations with Chronic Diseases.</title>
        <authorList>
            <person name="Tisza M.J."/>
            <person name="Buck C.B."/>
        </authorList>
    </citation>
    <scope>NUCLEOTIDE SEQUENCE</scope>
    <source>
        <strain evidence="1">Cth614</strain>
    </source>
</reference>